<dbReference type="InterPro" id="IPR029068">
    <property type="entry name" value="Glyas_Bleomycin-R_OHBP_Dase"/>
</dbReference>
<proteinExistence type="predicted"/>
<dbReference type="GO" id="GO:0004462">
    <property type="term" value="F:lactoylglutathione lyase activity"/>
    <property type="evidence" value="ECO:0007669"/>
    <property type="project" value="UniProtKB-EC"/>
</dbReference>
<name>A0ABR6GTR1_9BURK</name>
<dbReference type="EMBL" id="JACHXO010000005">
    <property type="protein sequence ID" value="MBB3195499.1"/>
    <property type="molecule type" value="Genomic_DNA"/>
</dbReference>
<evidence type="ECO:0000313" key="3">
    <source>
        <dbReference type="Proteomes" id="UP000574369"/>
    </source>
</evidence>
<comment type="caution">
    <text evidence="2">The sequence shown here is derived from an EMBL/GenBank/DDBJ whole genome shotgun (WGS) entry which is preliminary data.</text>
</comment>
<evidence type="ECO:0000259" key="1">
    <source>
        <dbReference type="Pfam" id="PF00903"/>
    </source>
</evidence>
<dbReference type="Gene3D" id="3.10.180.10">
    <property type="entry name" value="2,3-Dihydroxybiphenyl 1,2-Dioxygenase, domain 1"/>
    <property type="match status" value="1"/>
</dbReference>
<dbReference type="CDD" id="cd07262">
    <property type="entry name" value="VOC_like"/>
    <property type="match status" value="1"/>
</dbReference>
<dbReference type="Pfam" id="PF00903">
    <property type="entry name" value="Glyoxalase"/>
    <property type="match status" value="1"/>
</dbReference>
<dbReference type="SUPFAM" id="SSF54593">
    <property type="entry name" value="Glyoxalase/Bleomycin resistance protein/Dihydroxybiphenyl dioxygenase"/>
    <property type="match status" value="1"/>
</dbReference>
<sequence length="138" mass="14976">MFSHVFVGVTDFARAKAFYDPLMDLIGARERFCDLSRPWAGWETSPGLRPLFVIGSPINGEPAMAGNGTMIAFQVVTRDQVDAAYALALGSGGRDEGPPGLRPAYHAHYYGAYFRDLDGNKLCVVCHTPEPDALSRPG</sequence>
<gene>
    <name evidence="2" type="ORF">FHS28_002905</name>
</gene>
<dbReference type="Proteomes" id="UP000574369">
    <property type="component" value="Unassembled WGS sequence"/>
</dbReference>
<organism evidence="2 3">
    <name type="scientific">Roseateles terrae</name>
    <dbReference type="NCBI Taxonomy" id="431060"/>
    <lineage>
        <taxon>Bacteria</taxon>
        <taxon>Pseudomonadati</taxon>
        <taxon>Pseudomonadota</taxon>
        <taxon>Betaproteobacteria</taxon>
        <taxon>Burkholderiales</taxon>
        <taxon>Sphaerotilaceae</taxon>
        <taxon>Roseateles</taxon>
    </lineage>
</organism>
<feature type="domain" description="Glyoxalase/fosfomycin resistance/dioxygenase" evidence="1">
    <location>
        <begin position="3"/>
        <end position="123"/>
    </location>
</feature>
<dbReference type="PANTHER" id="PTHR35006:SF1">
    <property type="entry name" value="BLL2941 PROTEIN"/>
    <property type="match status" value="1"/>
</dbReference>
<keyword evidence="2" id="KW-0456">Lyase</keyword>
<keyword evidence="3" id="KW-1185">Reference proteome</keyword>
<dbReference type="PANTHER" id="PTHR35006">
    <property type="entry name" value="GLYOXALASE FAMILY PROTEIN (AFU_ORTHOLOGUE AFUA_5G14830)"/>
    <property type="match status" value="1"/>
</dbReference>
<accession>A0ABR6GTR1</accession>
<reference evidence="2 3" key="1">
    <citation type="submission" date="2020-08" db="EMBL/GenBank/DDBJ databases">
        <title>Genomic Encyclopedia of Type Strains, Phase III (KMG-III): the genomes of soil and plant-associated and newly described type strains.</title>
        <authorList>
            <person name="Whitman W."/>
        </authorList>
    </citation>
    <scope>NUCLEOTIDE SEQUENCE [LARGE SCALE GENOMIC DNA]</scope>
    <source>
        <strain evidence="2 3">CECT 7247</strain>
    </source>
</reference>
<protein>
    <submittedName>
        <fullName evidence="2">Lactoylglutathione lyase</fullName>
        <ecNumber evidence="2">4.4.1.5</ecNumber>
    </submittedName>
</protein>
<dbReference type="RefSeq" id="WP_088451671.1">
    <property type="nucleotide sequence ID" value="NZ_JACHXO010000005.1"/>
</dbReference>
<dbReference type="InterPro" id="IPR004360">
    <property type="entry name" value="Glyas_Fos-R_dOase_dom"/>
</dbReference>
<evidence type="ECO:0000313" key="2">
    <source>
        <dbReference type="EMBL" id="MBB3195499.1"/>
    </source>
</evidence>
<dbReference type="EC" id="4.4.1.5" evidence="2"/>